<comment type="caution">
    <text evidence="1">The sequence shown here is derived from an EMBL/GenBank/DDBJ whole genome shotgun (WGS) entry which is preliminary data.</text>
</comment>
<gene>
    <name evidence="1" type="primary">csx16</name>
    <name evidence="1" type="ORF">ACG04Q_19505</name>
</gene>
<sequence>MTTYLVSRHPGAIVWLKANLPPGTDAGACVVVEHLDAQVLAAGDVVMGVLPLAWAATACARGARVLSLDVRLAAGQRGQELDADELTRAGARLVAYDVRVADPPPAG</sequence>
<protein>
    <submittedName>
        <fullName evidence="1">CRISPR-associated protein Csx16</fullName>
    </submittedName>
</protein>
<evidence type="ECO:0000313" key="1">
    <source>
        <dbReference type="EMBL" id="MFG6463770.1"/>
    </source>
</evidence>
<dbReference type="InterPro" id="IPR013443">
    <property type="entry name" value="CRISPR-assoc_prot_Csx16"/>
</dbReference>
<dbReference type="NCBIfam" id="TIGR02620">
    <property type="entry name" value="cas_VVA1548"/>
    <property type="match status" value="1"/>
</dbReference>
<dbReference type="Proteomes" id="UP001606302">
    <property type="component" value="Unassembled WGS sequence"/>
</dbReference>
<organism evidence="1 2">
    <name type="scientific">Pelomonas lactea</name>
    <dbReference type="NCBI Taxonomy" id="3299030"/>
    <lineage>
        <taxon>Bacteria</taxon>
        <taxon>Pseudomonadati</taxon>
        <taxon>Pseudomonadota</taxon>
        <taxon>Betaproteobacteria</taxon>
        <taxon>Burkholderiales</taxon>
        <taxon>Sphaerotilaceae</taxon>
        <taxon>Roseateles</taxon>
    </lineage>
</organism>
<proteinExistence type="predicted"/>
<dbReference type="Pfam" id="PF09652">
    <property type="entry name" value="Cas_VVA1548"/>
    <property type="match status" value="1"/>
</dbReference>
<dbReference type="RefSeq" id="WP_394512952.1">
    <property type="nucleotide sequence ID" value="NZ_JBIGHX010000007.1"/>
</dbReference>
<evidence type="ECO:0000313" key="2">
    <source>
        <dbReference type="Proteomes" id="UP001606302"/>
    </source>
</evidence>
<name>A0ABW7GPU0_9BURK</name>
<accession>A0ABW7GPU0</accession>
<dbReference type="EMBL" id="JBIGHX010000007">
    <property type="protein sequence ID" value="MFG6463770.1"/>
    <property type="molecule type" value="Genomic_DNA"/>
</dbReference>
<keyword evidence="2" id="KW-1185">Reference proteome</keyword>
<reference evidence="1 2" key="1">
    <citation type="submission" date="2024-08" db="EMBL/GenBank/DDBJ databases">
        <authorList>
            <person name="Lu H."/>
        </authorList>
    </citation>
    <scope>NUCLEOTIDE SEQUENCE [LARGE SCALE GENOMIC DNA]</scope>
    <source>
        <strain evidence="1 2">DXS20W</strain>
    </source>
</reference>